<dbReference type="NCBIfam" id="NF010546">
    <property type="entry name" value="PRK13936.1"/>
    <property type="match status" value="1"/>
</dbReference>
<evidence type="ECO:0000256" key="2">
    <source>
        <dbReference type="ARBA" id="ARBA00003172"/>
    </source>
</evidence>
<feature type="binding site" evidence="10">
    <location>
        <begin position="92"/>
        <end position="93"/>
    </location>
    <ligand>
        <name>substrate</name>
    </ligand>
</feature>
<evidence type="ECO:0000256" key="5">
    <source>
        <dbReference type="ARBA" id="ARBA00022490"/>
    </source>
</evidence>
<comment type="function">
    <text evidence="2 10">Catalyzes the isomerization of sedoheptulose 7-phosphate in D-glycero-D-manno-heptose 7-phosphate.</text>
</comment>
<dbReference type="EMBL" id="CP017754">
    <property type="protein sequence ID" value="AOZ04437.1"/>
    <property type="molecule type" value="Genomic_DNA"/>
</dbReference>
<reference evidence="12 13" key="1">
    <citation type="submission" date="2016-10" db="EMBL/GenBank/DDBJ databases">
        <title>Complete genome sequences of three Cupriavidus strains isolated from various Malaysian environments.</title>
        <authorList>
            <person name="Abdullah A.A.-A."/>
            <person name="Shafie N.A.H."/>
            <person name="Lau N.S."/>
        </authorList>
    </citation>
    <scope>NUCLEOTIDE SEQUENCE [LARGE SCALE GENOMIC DNA]</scope>
    <source>
        <strain evidence="12 13">USMAA1020</strain>
    </source>
</reference>
<protein>
    <recommendedName>
        <fullName evidence="10">Phosphoheptose isomerase</fullName>
        <ecNumber evidence="10">5.3.1.28</ecNumber>
    </recommendedName>
    <alternativeName>
        <fullName evidence="10">Sedoheptulose 7-phosphate isomerase</fullName>
    </alternativeName>
</protein>
<evidence type="ECO:0000313" key="12">
    <source>
        <dbReference type="EMBL" id="AOZ04437.1"/>
    </source>
</evidence>
<feature type="binding site" evidence="10">
    <location>
        <begin position="50"/>
        <end position="52"/>
    </location>
    <ligand>
        <name>substrate</name>
    </ligand>
</feature>
<keyword evidence="8 10" id="KW-0413">Isomerase</keyword>
<evidence type="ECO:0000256" key="6">
    <source>
        <dbReference type="ARBA" id="ARBA00022723"/>
    </source>
</evidence>
<dbReference type="SUPFAM" id="SSF53697">
    <property type="entry name" value="SIS domain"/>
    <property type="match status" value="1"/>
</dbReference>
<dbReference type="InterPro" id="IPR046348">
    <property type="entry name" value="SIS_dom_sf"/>
</dbReference>
<keyword evidence="9 10" id="KW-0119">Carbohydrate metabolism</keyword>
<evidence type="ECO:0000256" key="4">
    <source>
        <dbReference type="ARBA" id="ARBA00009894"/>
    </source>
</evidence>
<dbReference type="Pfam" id="PF13580">
    <property type="entry name" value="SIS_2"/>
    <property type="match status" value="1"/>
</dbReference>
<feature type="binding site" evidence="10">
    <location>
        <position position="63"/>
    </location>
    <ligand>
        <name>Zn(2+)</name>
        <dbReference type="ChEBI" id="CHEBI:29105"/>
    </ligand>
</feature>
<accession>A0ABN4TBG5</accession>
<feature type="binding site" evidence="10">
    <location>
        <position position="173"/>
    </location>
    <ligand>
        <name>substrate</name>
    </ligand>
</feature>
<dbReference type="Gene3D" id="3.40.50.10490">
    <property type="entry name" value="Glucose-6-phosphate isomerase like protein, domain 1"/>
    <property type="match status" value="1"/>
</dbReference>
<name>A0ABN4TBG5_9BURK</name>
<feature type="binding site" evidence="10">
    <location>
        <position position="123"/>
    </location>
    <ligand>
        <name>substrate</name>
    </ligand>
</feature>
<feature type="binding site" evidence="10">
    <location>
        <position position="59"/>
    </location>
    <ligand>
        <name>Zn(2+)</name>
        <dbReference type="ChEBI" id="CHEBI:29105"/>
    </ligand>
</feature>
<dbReference type="InterPro" id="IPR050099">
    <property type="entry name" value="SIS_GmhA/DiaA_subfam"/>
</dbReference>
<keyword evidence="6 10" id="KW-0479">Metal-binding</keyword>
<evidence type="ECO:0000256" key="9">
    <source>
        <dbReference type="ARBA" id="ARBA00023277"/>
    </source>
</evidence>
<comment type="cofactor">
    <cofactor evidence="10">
        <name>Zn(2+)</name>
        <dbReference type="ChEBI" id="CHEBI:29105"/>
    </cofactor>
    <text evidence="10">Binds 1 zinc ion per subunit.</text>
</comment>
<keyword evidence="7 10" id="KW-0862">Zinc</keyword>
<dbReference type="Proteomes" id="UP000177515">
    <property type="component" value="Chromosome 1"/>
</dbReference>
<feature type="binding site" evidence="10">
    <location>
        <begin position="118"/>
        <end position="120"/>
    </location>
    <ligand>
        <name>substrate</name>
    </ligand>
</feature>
<feature type="binding site" evidence="10">
    <location>
        <position position="181"/>
    </location>
    <ligand>
        <name>Zn(2+)</name>
        <dbReference type="ChEBI" id="CHEBI:29105"/>
    </ligand>
</feature>
<dbReference type="CDD" id="cd05006">
    <property type="entry name" value="SIS_GmhA"/>
    <property type="match status" value="1"/>
</dbReference>
<evidence type="ECO:0000256" key="7">
    <source>
        <dbReference type="ARBA" id="ARBA00022833"/>
    </source>
</evidence>
<keyword evidence="5 10" id="KW-0963">Cytoplasm</keyword>
<dbReference type="InterPro" id="IPR001347">
    <property type="entry name" value="SIS_dom"/>
</dbReference>
<dbReference type="InterPro" id="IPR004515">
    <property type="entry name" value="Phosphoheptose_Isoase"/>
</dbReference>
<proteinExistence type="inferred from homology"/>
<evidence type="ECO:0000256" key="10">
    <source>
        <dbReference type="HAMAP-Rule" id="MF_00067"/>
    </source>
</evidence>
<comment type="catalytic activity">
    <reaction evidence="1 10">
        <text>2 D-sedoheptulose 7-phosphate = D-glycero-alpha-D-manno-heptose 7-phosphate + D-glycero-beta-D-manno-heptose 7-phosphate</text>
        <dbReference type="Rhea" id="RHEA:27489"/>
        <dbReference type="ChEBI" id="CHEBI:57483"/>
        <dbReference type="ChEBI" id="CHEBI:60203"/>
        <dbReference type="ChEBI" id="CHEBI:60204"/>
        <dbReference type="EC" id="5.3.1.28"/>
    </reaction>
</comment>
<sequence length="195" mass="20518">MSIDSIHQQFLDSAETKRRAAAEMAPHIEAAIERVVGALTSGNKILACGNGGSAADAQHFAAELVGRFERERPGLAALALTTDSSILTAIGNDYDFSVVFAKQVEALGQPGDILLAISTSGNSLNVIRAIQAARQRDMSVIALTGKGGGEIAALLDEFDVHLCVPSERTARIQEVHLLTLHCLCEGIDEALLGEG</sequence>
<evidence type="ECO:0000256" key="1">
    <source>
        <dbReference type="ARBA" id="ARBA00000348"/>
    </source>
</evidence>
<comment type="pathway">
    <text evidence="10">Carbohydrate biosynthesis; D-glycero-D-manno-heptose 7-phosphate biosynthesis; D-glycero-alpha-D-manno-heptose 7-phosphate and D-glycero-beta-D-manno-heptose 7-phosphate from sedoheptulose 7-phosphate: step 1/1.</text>
</comment>
<keyword evidence="13" id="KW-1185">Reference proteome</keyword>
<organism evidence="12 13">
    <name type="scientific">Cupriavidus malaysiensis</name>
    <dbReference type="NCBI Taxonomy" id="367825"/>
    <lineage>
        <taxon>Bacteria</taxon>
        <taxon>Pseudomonadati</taxon>
        <taxon>Pseudomonadota</taxon>
        <taxon>Betaproteobacteria</taxon>
        <taxon>Burkholderiales</taxon>
        <taxon>Burkholderiaceae</taxon>
        <taxon>Cupriavidus</taxon>
    </lineage>
</organism>
<dbReference type="InterPro" id="IPR035461">
    <property type="entry name" value="GmhA/DiaA"/>
</dbReference>
<evidence type="ECO:0000256" key="3">
    <source>
        <dbReference type="ARBA" id="ARBA00004496"/>
    </source>
</evidence>
<dbReference type="EC" id="5.3.1.28" evidence="10"/>
<gene>
    <name evidence="10" type="primary">gmhA</name>
    <name evidence="12" type="ORF">BKK80_00245</name>
</gene>
<evidence type="ECO:0000313" key="13">
    <source>
        <dbReference type="Proteomes" id="UP000177515"/>
    </source>
</evidence>
<dbReference type="RefSeq" id="WP_071010259.1">
    <property type="nucleotide sequence ID" value="NZ_CP017754.1"/>
</dbReference>
<dbReference type="PROSITE" id="PS51464">
    <property type="entry name" value="SIS"/>
    <property type="match status" value="1"/>
</dbReference>
<feature type="binding site" evidence="10">
    <location>
        <position position="63"/>
    </location>
    <ligand>
        <name>substrate</name>
    </ligand>
</feature>
<comment type="subcellular location">
    <subcellularLocation>
        <location evidence="3 10">Cytoplasm</location>
    </subcellularLocation>
</comment>
<comment type="miscellaneous">
    <text evidence="10">The reaction produces a racemic mixture of D-glycero-alpha-D-manno-heptose 7-phosphate and D-glycero-beta-D-manno-heptose 7-phosphate.</text>
</comment>
<comment type="similarity">
    <text evidence="4 10">Belongs to the SIS family. GmhA subfamily.</text>
</comment>
<feature type="binding site" evidence="10">
    <location>
        <position position="173"/>
    </location>
    <ligand>
        <name>Zn(2+)</name>
        <dbReference type="ChEBI" id="CHEBI:29105"/>
    </ligand>
</feature>
<evidence type="ECO:0000259" key="11">
    <source>
        <dbReference type="PROSITE" id="PS51464"/>
    </source>
</evidence>
<feature type="domain" description="SIS" evidence="11">
    <location>
        <begin position="35"/>
        <end position="195"/>
    </location>
</feature>
<dbReference type="PANTHER" id="PTHR30390:SF6">
    <property type="entry name" value="DNAA INITIATOR-ASSOCIATING PROTEIN DIAA"/>
    <property type="match status" value="1"/>
</dbReference>
<comment type="subunit">
    <text evidence="10">Homotetramer.</text>
</comment>
<dbReference type="PANTHER" id="PTHR30390">
    <property type="entry name" value="SEDOHEPTULOSE 7-PHOSPHATE ISOMERASE / DNAA INITIATOR-ASSOCIATING FACTOR FOR REPLICATION INITIATION"/>
    <property type="match status" value="1"/>
</dbReference>
<evidence type="ECO:0000256" key="8">
    <source>
        <dbReference type="ARBA" id="ARBA00023235"/>
    </source>
</evidence>
<dbReference type="HAMAP" id="MF_00067">
    <property type="entry name" value="GmhA"/>
    <property type="match status" value="1"/>
</dbReference>
<dbReference type="GO" id="GO:0016853">
    <property type="term" value="F:isomerase activity"/>
    <property type="evidence" value="ECO:0007669"/>
    <property type="project" value="UniProtKB-KW"/>
</dbReference>